<dbReference type="EMBL" id="UINC01196177">
    <property type="protein sequence ID" value="SVE13073.1"/>
    <property type="molecule type" value="Genomic_DNA"/>
</dbReference>
<proteinExistence type="predicted"/>
<evidence type="ECO:0000313" key="2">
    <source>
        <dbReference type="EMBL" id="SVE13073.1"/>
    </source>
</evidence>
<dbReference type="InterPro" id="IPR032387">
    <property type="entry name" value="ACAS_N"/>
</dbReference>
<feature type="non-terminal residue" evidence="2">
    <location>
        <position position="111"/>
    </location>
</feature>
<feature type="domain" description="Acetyl-coenzyme A synthetase N-terminal" evidence="1">
    <location>
        <begin position="25"/>
        <end position="80"/>
    </location>
</feature>
<dbReference type="GO" id="GO:0005829">
    <property type="term" value="C:cytosol"/>
    <property type="evidence" value="ECO:0007669"/>
    <property type="project" value="TreeGrafter"/>
</dbReference>
<dbReference type="Gene3D" id="3.40.50.12780">
    <property type="entry name" value="N-terminal domain of ligase-like"/>
    <property type="match status" value="1"/>
</dbReference>
<dbReference type="AlphaFoldDB" id="A0A383AZR2"/>
<reference evidence="2" key="1">
    <citation type="submission" date="2018-05" db="EMBL/GenBank/DDBJ databases">
        <authorList>
            <person name="Lanie J.A."/>
            <person name="Ng W.-L."/>
            <person name="Kazmierczak K.M."/>
            <person name="Andrzejewski T.M."/>
            <person name="Davidsen T.M."/>
            <person name="Wayne K.J."/>
            <person name="Tettelin H."/>
            <person name="Glass J.I."/>
            <person name="Rusch D."/>
            <person name="Podicherti R."/>
            <person name="Tsui H.-C.T."/>
            <person name="Winkler M.E."/>
        </authorList>
    </citation>
    <scope>NUCLEOTIDE SEQUENCE</scope>
</reference>
<protein>
    <recommendedName>
        <fullName evidence="1">Acetyl-coenzyme A synthetase N-terminal domain-containing protein</fullName>
    </recommendedName>
</protein>
<dbReference type="GO" id="GO:0006085">
    <property type="term" value="P:acetyl-CoA biosynthetic process"/>
    <property type="evidence" value="ECO:0007669"/>
    <property type="project" value="TreeGrafter"/>
</dbReference>
<accession>A0A383AZR2</accession>
<dbReference type="PANTHER" id="PTHR24095:SF14">
    <property type="entry name" value="ACETYL-COENZYME A SYNTHETASE 1"/>
    <property type="match status" value="1"/>
</dbReference>
<dbReference type="Pfam" id="PF16177">
    <property type="entry name" value="ACAS_N"/>
    <property type="match status" value="1"/>
</dbReference>
<sequence length="111" mass="12984">MNKTNVFTTKYRDANKAHIPNIGTYKTMYDQSIKNPDKFWAEQSKRLDWFEKWKEVSNNDFTKGQIKWFEGGKLNASYNCLDRHVEAGSGNETAIIWEGNDPTEDKSYTYS</sequence>
<evidence type="ECO:0000259" key="1">
    <source>
        <dbReference type="Pfam" id="PF16177"/>
    </source>
</evidence>
<name>A0A383AZR2_9ZZZZ</name>
<organism evidence="2">
    <name type="scientific">marine metagenome</name>
    <dbReference type="NCBI Taxonomy" id="408172"/>
    <lineage>
        <taxon>unclassified sequences</taxon>
        <taxon>metagenomes</taxon>
        <taxon>ecological metagenomes</taxon>
    </lineage>
</organism>
<dbReference type="PANTHER" id="PTHR24095">
    <property type="entry name" value="ACETYL-COENZYME A SYNTHETASE"/>
    <property type="match status" value="1"/>
</dbReference>
<dbReference type="SUPFAM" id="SSF56801">
    <property type="entry name" value="Acetyl-CoA synthetase-like"/>
    <property type="match status" value="1"/>
</dbReference>
<dbReference type="GO" id="GO:0003987">
    <property type="term" value="F:acetate-CoA ligase activity"/>
    <property type="evidence" value="ECO:0007669"/>
    <property type="project" value="TreeGrafter"/>
</dbReference>
<dbReference type="InterPro" id="IPR042099">
    <property type="entry name" value="ANL_N_sf"/>
</dbReference>
<gene>
    <name evidence="2" type="ORF">METZ01_LOCUS465927</name>
</gene>